<evidence type="ECO:0000256" key="6">
    <source>
        <dbReference type="SAM" id="MobiDB-lite"/>
    </source>
</evidence>
<dbReference type="SMART" id="SM00906">
    <property type="entry name" value="Fungal_trans"/>
    <property type="match status" value="1"/>
</dbReference>
<reference evidence="9" key="2">
    <citation type="journal article" date="2009" name="Fungal Genet. Biol.">
        <title>The 2008 update of the Aspergillus nidulans genome annotation: a community effort.</title>
        <authorList>
            <person name="Wortman J.R."/>
            <person name="Gilsenan J.M."/>
            <person name="Joardar V."/>
            <person name="Deegan J."/>
            <person name="Clutterbuck J."/>
            <person name="Andersen M.R."/>
            <person name="Archer D."/>
            <person name="Bencina M."/>
            <person name="Braus G."/>
            <person name="Coutinho P."/>
            <person name="von Dohren H."/>
            <person name="Doonan J."/>
            <person name="Driessen A.J."/>
            <person name="Durek P."/>
            <person name="Espeso E."/>
            <person name="Fekete E."/>
            <person name="Flipphi M."/>
            <person name="Estrada C.G."/>
            <person name="Geysens S."/>
            <person name="Goldman G."/>
            <person name="de Groot P.W."/>
            <person name="Hansen K."/>
            <person name="Harris S.D."/>
            <person name="Heinekamp T."/>
            <person name="Helmstaedt K."/>
            <person name="Henrissat B."/>
            <person name="Hofmann G."/>
            <person name="Homan T."/>
            <person name="Horio T."/>
            <person name="Horiuchi H."/>
            <person name="James S."/>
            <person name="Jones M."/>
            <person name="Karaffa L."/>
            <person name="Karanyi Z."/>
            <person name="Kato M."/>
            <person name="Keller N."/>
            <person name="Kelly D.E."/>
            <person name="Kiel J.A."/>
            <person name="Kim J.M."/>
            <person name="van der Klei I.J."/>
            <person name="Klis F.M."/>
            <person name="Kovalchuk A."/>
            <person name="Krasevec N."/>
            <person name="Kubicek C.P."/>
            <person name="Liu B."/>
            <person name="Maccabe A."/>
            <person name="Meyer V."/>
            <person name="Mirabito P."/>
            <person name="Miskei M."/>
            <person name="Mos M."/>
            <person name="Mullins J."/>
            <person name="Nelson D.R."/>
            <person name="Nielsen J."/>
            <person name="Oakley B.R."/>
            <person name="Osmani S.A."/>
            <person name="Pakula T."/>
            <person name="Paszewski A."/>
            <person name="Paulsen I."/>
            <person name="Pilsyk S."/>
            <person name="Pocsi I."/>
            <person name="Punt P.J."/>
            <person name="Ram A.F."/>
            <person name="Ren Q."/>
            <person name="Robellet X."/>
            <person name="Robson G."/>
            <person name="Seiboth B."/>
            <person name="van Solingen P."/>
            <person name="Specht T."/>
            <person name="Sun J."/>
            <person name="Taheri-Talesh N."/>
            <person name="Takeshita N."/>
            <person name="Ussery D."/>
            <person name="vanKuyk P.A."/>
            <person name="Visser H."/>
            <person name="van de Vondervoort P.J."/>
            <person name="de Vries R.P."/>
            <person name="Walton J."/>
            <person name="Xiang X."/>
            <person name="Xiong Y."/>
            <person name="Zeng A.P."/>
            <person name="Brandt B.W."/>
            <person name="Cornell M.J."/>
            <person name="van den Hondel C.A."/>
            <person name="Visser J."/>
            <person name="Oliver S.G."/>
            <person name="Turner G."/>
        </authorList>
    </citation>
    <scope>GENOME REANNOTATION</scope>
    <source>
        <strain evidence="9">FGSC A4 / ATCC 38163 / CBS 112.46 / NRRL 194 / M139</strain>
    </source>
</reference>
<evidence type="ECO:0000256" key="4">
    <source>
        <dbReference type="ARBA" id="ARBA00023163"/>
    </source>
</evidence>
<dbReference type="HOGENOM" id="CLU_004804_0_2_1"/>
<evidence type="ECO:0000259" key="7">
    <source>
        <dbReference type="PROSITE" id="PS50048"/>
    </source>
</evidence>
<evidence type="ECO:0000256" key="5">
    <source>
        <dbReference type="ARBA" id="ARBA00023242"/>
    </source>
</evidence>
<gene>
    <name evidence="8" type="ORF">ANIA_02644</name>
</gene>
<feature type="region of interest" description="Disordered" evidence="6">
    <location>
        <begin position="603"/>
        <end position="626"/>
    </location>
</feature>
<feature type="domain" description="Zn(2)-C6 fungal-type" evidence="7">
    <location>
        <begin position="24"/>
        <end position="57"/>
    </location>
</feature>
<dbReference type="AlphaFoldDB" id="Q5B9Y6"/>
<dbReference type="PANTHER" id="PTHR47840:SF1">
    <property type="entry name" value="ZN(II)2CYS6 TRANSCRIPTION FACTOR (EUROFUNG)"/>
    <property type="match status" value="1"/>
</dbReference>
<accession>Q5B9Y6</accession>
<dbReference type="InterPro" id="IPR001138">
    <property type="entry name" value="Zn2Cys6_DnaBD"/>
</dbReference>
<keyword evidence="5" id="KW-0539">Nucleus</keyword>
<dbReference type="PANTHER" id="PTHR47840">
    <property type="entry name" value="ZN(II)2CYS6 TRANSCRIPTION FACTOR (EUROFUNG)-RELATED"/>
    <property type="match status" value="1"/>
</dbReference>
<reference evidence="9" key="1">
    <citation type="journal article" date="2005" name="Nature">
        <title>Sequencing of Aspergillus nidulans and comparative analysis with A. fumigatus and A. oryzae.</title>
        <authorList>
            <person name="Galagan J.E."/>
            <person name="Calvo S.E."/>
            <person name="Cuomo C."/>
            <person name="Ma L.J."/>
            <person name="Wortman J.R."/>
            <person name="Batzoglou S."/>
            <person name="Lee S.I."/>
            <person name="Basturkmen M."/>
            <person name="Spevak C.C."/>
            <person name="Clutterbuck J."/>
            <person name="Kapitonov V."/>
            <person name="Jurka J."/>
            <person name="Scazzocchio C."/>
            <person name="Farman M."/>
            <person name="Butler J."/>
            <person name="Purcell S."/>
            <person name="Harris S."/>
            <person name="Braus G.H."/>
            <person name="Draht O."/>
            <person name="Busch S."/>
            <person name="D'Enfert C."/>
            <person name="Bouchier C."/>
            <person name="Goldman G.H."/>
            <person name="Bell-Pedersen D."/>
            <person name="Griffiths-Jones S."/>
            <person name="Doonan J.H."/>
            <person name="Yu J."/>
            <person name="Vienken K."/>
            <person name="Pain A."/>
            <person name="Freitag M."/>
            <person name="Selker E.U."/>
            <person name="Archer D.B."/>
            <person name="Penalva M.A."/>
            <person name="Oakley B.R."/>
            <person name="Momany M."/>
            <person name="Tanaka T."/>
            <person name="Kumagai T."/>
            <person name="Asai K."/>
            <person name="Machida M."/>
            <person name="Nierman W.C."/>
            <person name="Denning D.W."/>
            <person name="Caddick M."/>
            <person name="Hynes M."/>
            <person name="Paoletti M."/>
            <person name="Fischer R."/>
            <person name="Miller B."/>
            <person name="Dyer P."/>
            <person name="Sachs M.S."/>
            <person name="Osmani S.A."/>
            <person name="Birren B.W."/>
        </authorList>
    </citation>
    <scope>NUCLEOTIDE SEQUENCE [LARGE SCALE GENOMIC DNA]</scope>
    <source>
        <strain evidence="9">FGSC A4 / ATCC 38163 / CBS 112.46 / NRRL 194 / M139</strain>
    </source>
</reference>
<dbReference type="KEGG" id="ani:ANIA_02644"/>
<dbReference type="eggNOG" id="ENOG502SJ8Q">
    <property type="taxonomic scope" value="Eukaryota"/>
</dbReference>
<keyword evidence="1" id="KW-0479">Metal-binding</keyword>
<dbReference type="GO" id="GO:0006351">
    <property type="term" value="P:DNA-templated transcription"/>
    <property type="evidence" value="ECO:0007669"/>
    <property type="project" value="InterPro"/>
</dbReference>
<feature type="region of interest" description="Disordered" evidence="6">
    <location>
        <begin position="529"/>
        <end position="573"/>
    </location>
</feature>
<dbReference type="OMA" id="VIWFRIN"/>
<dbReference type="SMART" id="SM00066">
    <property type="entry name" value="GAL4"/>
    <property type="match status" value="1"/>
</dbReference>
<dbReference type="Proteomes" id="UP000000560">
    <property type="component" value="Chromosome VI"/>
</dbReference>
<keyword evidence="4" id="KW-0804">Transcription</keyword>
<name>Q5B9Y6_EMENI</name>
<dbReference type="SUPFAM" id="SSF57701">
    <property type="entry name" value="Zn2/Cys6 DNA-binding domain"/>
    <property type="match status" value="1"/>
</dbReference>
<dbReference type="STRING" id="227321.Q5B9Y6"/>
<dbReference type="PROSITE" id="PS00463">
    <property type="entry name" value="ZN2_CY6_FUNGAL_1"/>
    <property type="match status" value="1"/>
</dbReference>
<proteinExistence type="predicted"/>
<evidence type="ECO:0000256" key="2">
    <source>
        <dbReference type="ARBA" id="ARBA00023015"/>
    </source>
</evidence>
<dbReference type="InterPro" id="IPR007219">
    <property type="entry name" value="XnlR_reg_dom"/>
</dbReference>
<keyword evidence="2" id="KW-0805">Transcription regulation</keyword>
<evidence type="ECO:0000313" key="9">
    <source>
        <dbReference type="Proteomes" id="UP000000560"/>
    </source>
</evidence>
<sequence>MDRRPSIEDAPPLKRKKVRRGTRSCWECKRRKMKCVFERPNDAVCVGCHRRWTQCVSQEFPEQLSTPIDSTRQLRDRLRQVQSRLNQVLHQDASYTPACSTDQDQLYTEDAAVQQPAPPLPSLSLAERFPAGEDISHTLYNALPSPQDTTRIAAASSHQSVPFHEILTTPYSILDRDGLRAYSPLLPITGPGVHPVLIARHMLHLASFLQHLHPDLHDEVKGLSEPPSVMRERMAEVAIRLVTTQDQFVGSVEFLECIMIQSLYEANCGHLRRSWMTARRAMAIAQSMGFHQSGARLQYQVLHPDTKAYPHFMWFRIVFYDRQMCLLLGMPEGSPDRTMGSDAMLAQDTPIGRLERQHCVVMSRLLESNHAGPVSCSDYALIRDLDRKVHRLARTLPSRWWLTPNLSKEQNKETLFWDMRRLFAQLCHYNLLNQLHLPYLLRHSAELKYDYSQITCVNASRAILSRFIIGRWNRVAFSCRTIDFIALMAAMTLVLAHLDRYRSPQIDNFLAAKRLSDRAMIEQAQEHMEELDRLNADPLSARSDGRRRGNLHSAQAVRVQNSESEPQPEATHSDDKHVYIPYFGVIQAAAQLVSAVAHPPTPTVVPPGAEGQAQTRPAAAATTPSLQATSNNIHSFSGPFFSEVLSDDPVQLFEYPGMAGVEDGTFQDMELAFLDNLMRGAGDM</sequence>
<evidence type="ECO:0000313" key="8">
    <source>
        <dbReference type="EMBL" id="CBF84289.1"/>
    </source>
</evidence>
<dbReference type="EMBL" id="BN001306">
    <property type="protein sequence ID" value="CBF84289.1"/>
    <property type="molecule type" value="Genomic_DNA"/>
</dbReference>
<dbReference type="RefSeq" id="XP_660248.1">
    <property type="nucleotide sequence ID" value="XM_655156.1"/>
</dbReference>
<dbReference type="GO" id="GO:0008270">
    <property type="term" value="F:zinc ion binding"/>
    <property type="evidence" value="ECO:0007669"/>
    <property type="project" value="InterPro"/>
</dbReference>
<evidence type="ECO:0000256" key="3">
    <source>
        <dbReference type="ARBA" id="ARBA00023125"/>
    </source>
</evidence>
<protein>
    <submittedName>
        <fullName evidence="8">Zn(II)2Cys6 transcription factor (Eurofung)</fullName>
    </submittedName>
</protein>
<dbReference type="CDD" id="cd00067">
    <property type="entry name" value="GAL4"/>
    <property type="match status" value="1"/>
</dbReference>
<dbReference type="PROSITE" id="PS50048">
    <property type="entry name" value="ZN2_CY6_FUNGAL_2"/>
    <property type="match status" value="1"/>
</dbReference>
<keyword evidence="3" id="KW-0238">DNA-binding</keyword>
<dbReference type="GO" id="GO:0003677">
    <property type="term" value="F:DNA binding"/>
    <property type="evidence" value="ECO:0007669"/>
    <property type="project" value="UniProtKB-KW"/>
</dbReference>
<dbReference type="OrthoDB" id="5392779at2759"/>
<keyword evidence="9" id="KW-1185">Reference proteome</keyword>
<dbReference type="Gene3D" id="4.10.240.10">
    <property type="entry name" value="Zn(2)-C6 fungal-type DNA-binding domain"/>
    <property type="match status" value="1"/>
</dbReference>
<feature type="compositionally biased region" description="Low complexity" evidence="6">
    <location>
        <begin position="612"/>
        <end position="624"/>
    </location>
</feature>
<organism evidence="8 9">
    <name type="scientific">Emericella nidulans (strain FGSC A4 / ATCC 38163 / CBS 112.46 / NRRL 194 / M139)</name>
    <name type="common">Aspergillus nidulans</name>
    <dbReference type="NCBI Taxonomy" id="227321"/>
    <lineage>
        <taxon>Eukaryota</taxon>
        <taxon>Fungi</taxon>
        <taxon>Dikarya</taxon>
        <taxon>Ascomycota</taxon>
        <taxon>Pezizomycotina</taxon>
        <taxon>Eurotiomycetes</taxon>
        <taxon>Eurotiomycetidae</taxon>
        <taxon>Eurotiales</taxon>
        <taxon>Aspergillaceae</taxon>
        <taxon>Aspergillus</taxon>
        <taxon>Aspergillus subgen. Nidulantes</taxon>
    </lineage>
</organism>
<dbReference type="InParanoid" id="Q5B9Y6"/>
<accession>C8VHF6</accession>
<dbReference type="InterPro" id="IPR036864">
    <property type="entry name" value="Zn2-C6_fun-type_DNA-bd_sf"/>
</dbReference>
<evidence type="ECO:0000256" key="1">
    <source>
        <dbReference type="ARBA" id="ARBA00022723"/>
    </source>
</evidence>
<dbReference type="GeneID" id="2873825"/>
<dbReference type="GO" id="GO:0000981">
    <property type="term" value="F:DNA-binding transcription factor activity, RNA polymerase II-specific"/>
    <property type="evidence" value="ECO:0007669"/>
    <property type="project" value="InterPro"/>
</dbReference>
<dbReference type="Pfam" id="PF00172">
    <property type="entry name" value="Zn_clus"/>
    <property type="match status" value="1"/>
</dbReference>
<dbReference type="CDD" id="cd12148">
    <property type="entry name" value="fungal_TF_MHR"/>
    <property type="match status" value="1"/>
</dbReference>